<feature type="compositionally biased region" description="Polar residues" evidence="1">
    <location>
        <begin position="232"/>
        <end position="243"/>
    </location>
</feature>
<feature type="compositionally biased region" description="Acidic residues" evidence="1">
    <location>
        <begin position="86"/>
        <end position="107"/>
    </location>
</feature>
<feature type="compositionally biased region" description="Basic and acidic residues" evidence="1">
    <location>
        <begin position="180"/>
        <end position="192"/>
    </location>
</feature>
<organism evidence="3 4">
    <name type="scientific">Oldenlandia corymbosa var. corymbosa</name>
    <dbReference type="NCBI Taxonomy" id="529605"/>
    <lineage>
        <taxon>Eukaryota</taxon>
        <taxon>Viridiplantae</taxon>
        <taxon>Streptophyta</taxon>
        <taxon>Embryophyta</taxon>
        <taxon>Tracheophyta</taxon>
        <taxon>Spermatophyta</taxon>
        <taxon>Magnoliopsida</taxon>
        <taxon>eudicotyledons</taxon>
        <taxon>Gunneridae</taxon>
        <taxon>Pentapetalae</taxon>
        <taxon>asterids</taxon>
        <taxon>lamiids</taxon>
        <taxon>Gentianales</taxon>
        <taxon>Rubiaceae</taxon>
        <taxon>Rubioideae</taxon>
        <taxon>Spermacoceae</taxon>
        <taxon>Hedyotis-Oldenlandia complex</taxon>
        <taxon>Oldenlandia</taxon>
    </lineage>
</organism>
<feature type="compositionally biased region" description="Basic and acidic residues" evidence="1">
    <location>
        <begin position="108"/>
        <end position="122"/>
    </location>
</feature>
<feature type="compositionally biased region" description="Basic and acidic residues" evidence="1">
    <location>
        <begin position="244"/>
        <end position="265"/>
    </location>
</feature>
<keyword evidence="2" id="KW-1133">Transmembrane helix</keyword>
<dbReference type="AlphaFoldDB" id="A0AAV1DC07"/>
<evidence type="ECO:0000313" key="3">
    <source>
        <dbReference type="EMBL" id="CAI9104202.1"/>
    </source>
</evidence>
<feature type="region of interest" description="Disordered" evidence="1">
    <location>
        <begin position="58"/>
        <end position="537"/>
    </location>
</feature>
<feature type="compositionally biased region" description="Acidic residues" evidence="1">
    <location>
        <begin position="169"/>
        <end position="179"/>
    </location>
</feature>
<sequence length="537" mass="58335">MYRQSPSRAQRSKGIKVKHVLQICFLLVICFWLLYQVKHSHDKKKEFDEVDVKISQRTQGSSEIVKLGRKDLNPRVEDTTTSARSEDEEAEENAGEDEEIKPEEENAEEKKSEEKGDEKEGVGDEEIEEHEEDKSDVEADHEEDVIEEDKENEEKDPEDNDGNQVENESAGEEHDDDEQAHEAREEHYKADDASSAVTHESEVVGAEKENRDMKESKDHAGTDIVGNEHAVDQTNEQTTSSTGEDQKLTAESDPSRTIENKDIRDVGTNSGDGSDDHLKLANNVTEASSVTESVLISNSTEKGSELSQTENVTTGVTSSDDGSGLQTVALGLASNSSVNSTEDKVDSNLTSSTKVEDSDMNISEVSKTGNSIQSILPEQLSKSSNETEDSLGSSTTENDKAAEGIKSEDGSNDGTDGGSNGNSGEGTKFEDSSNEGTDGESNDESAERTKSDDSSNDRADVESNDNSDEGTKLDDSSNDGTDGENDGESENIEEVQHDLIDTSDSSIGLQEKEVRTDLETLPEIQTEVSNDDDAAAE</sequence>
<keyword evidence="4" id="KW-1185">Reference proteome</keyword>
<feature type="compositionally biased region" description="Basic and acidic residues" evidence="1">
    <location>
        <begin position="199"/>
        <end position="221"/>
    </location>
</feature>
<keyword evidence="2" id="KW-0812">Transmembrane</keyword>
<evidence type="ECO:0000256" key="2">
    <source>
        <dbReference type="SAM" id="Phobius"/>
    </source>
</evidence>
<keyword evidence="2" id="KW-0472">Membrane</keyword>
<feature type="compositionally biased region" description="Basic and acidic residues" evidence="1">
    <location>
        <begin position="66"/>
        <end position="78"/>
    </location>
</feature>
<protein>
    <submittedName>
        <fullName evidence="3">OLC1v1002831C1</fullName>
    </submittedName>
</protein>
<feature type="transmembrane region" description="Helical" evidence="2">
    <location>
        <begin position="20"/>
        <end position="37"/>
    </location>
</feature>
<accession>A0AAV1DC07</accession>
<evidence type="ECO:0000256" key="1">
    <source>
        <dbReference type="SAM" id="MobiDB-lite"/>
    </source>
</evidence>
<feature type="compositionally biased region" description="Acidic residues" evidence="1">
    <location>
        <begin position="139"/>
        <end position="161"/>
    </location>
</feature>
<dbReference type="Proteomes" id="UP001161247">
    <property type="component" value="Chromosome 4"/>
</dbReference>
<feature type="compositionally biased region" description="Acidic residues" evidence="1">
    <location>
        <begin position="481"/>
        <end position="493"/>
    </location>
</feature>
<proteinExistence type="predicted"/>
<gene>
    <name evidence="3" type="ORF">OLC1_LOCUS13178</name>
</gene>
<dbReference type="PANTHER" id="PTHR33700:SF4">
    <property type="entry name" value="MYB-LIKE PROTEIN X"/>
    <property type="match status" value="1"/>
</dbReference>
<evidence type="ECO:0000313" key="4">
    <source>
        <dbReference type="Proteomes" id="UP001161247"/>
    </source>
</evidence>
<feature type="compositionally biased region" description="Polar residues" evidence="1">
    <location>
        <begin position="360"/>
        <end position="396"/>
    </location>
</feature>
<dbReference type="PANTHER" id="PTHR33700">
    <property type="entry name" value="MYB-LIKE PROTEIN X"/>
    <property type="match status" value="1"/>
</dbReference>
<feature type="compositionally biased region" description="Polar residues" evidence="1">
    <location>
        <begin position="282"/>
        <end position="326"/>
    </location>
</feature>
<feature type="compositionally biased region" description="Gly residues" evidence="1">
    <location>
        <begin position="415"/>
        <end position="424"/>
    </location>
</feature>
<name>A0AAV1DC07_OLDCO</name>
<dbReference type="EMBL" id="OX459121">
    <property type="protein sequence ID" value="CAI9104202.1"/>
    <property type="molecule type" value="Genomic_DNA"/>
</dbReference>
<reference evidence="3" key="1">
    <citation type="submission" date="2023-03" db="EMBL/GenBank/DDBJ databases">
        <authorList>
            <person name="Julca I."/>
        </authorList>
    </citation>
    <scope>NUCLEOTIDE SEQUENCE</scope>
</reference>
<feature type="compositionally biased region" description="Basic and acidic residues" evidence="1">
    <location>
        <begin position="397"/>
        <end position="409"/>
    </location>
</feature>
<feature type="compositionally biased region" description="Basic and acidic residues" evidence="1">
    <location>
        <begin position="445"/>
        <end position="461"/>
    </location>
</feature>